<evidence type="ECO:0000313" key="7">
    <source>
        <dbReference type="EMBL" id="QPC80962.1"/>
    </source>
</evidence>
<dbReference type="SUPFAM" id="SSF51445">
    <property type="entry name" value="(Trans)glycosidases"/>
    <property type="match status" value="1"/>
</dbReference>
<feature type="region of interest" description="Disordered" evidence="4">
    <location>
        <begin position="25"/>
        <end position="82"/>
    </location>
</feature>
<proteinExistence type="inferred from homology"/>
<keyword evidence="5" id="KW-0732">Signal</keyword>
<evidence type="ECO:0000259" key="6">
    <source>
        <dbReference type="PROSITE" id="PS51782"/>
    </source>
</evidence>
<gene>
    <name evidence="7" type="ORF">G4Y79_14740</name>
</gene>
<sequence length="631" mass="67605">MRSRLFAAILIISLLTHVGWVSAQDSSEPEATEEVTEVPTEEVIEAPTEEVTEAPTEELTEEPTAEPTEEVTEVVTEEPPATTVATGTEYIVQSGDNLFRIALRFGIPMSELAAANGITNPALIYVGQRLIIPGTAMTPVPTTAPETPVATTTTTPQPTSNTTYVVQPGDTLFKIAVRNNTTVAVLTSLNNLSSPNFIYSGQVLLLPGNSTAPEPTTVPTTEEPTEDAAEATPEGTPMATPEPVTMSSGIEVFVGGQDVNAITSQIQQLGVEWVKITINWRDVELEQGNLNLADYDAAINAFSGAGLNVLVQLTSAPDWARPGASEFVLSSSEYGPPDDVATFAQFASTIATRYGNKVQAYQIWNEPNLRRNWIDAATVDRTTAKLSTIAYIDLLSAAYDAIKAVDPEVYVITAGLAPTGLNDGVNAYDDRIYLRDLLAANVTDHSDGIGVHADGFANPPDARSPEQGPGIDTHFDSPRFFFLDTLEDYHNILLEAGSDATLWVTRFGWGTAEGNALVQPDEFSIFLTYTSPEEQALYTVRAFELGAELGYVGPMILFNLNGCEAGRPEACYYSLVDSSTSARPAFSALVTTATEPMTEEAPVEPTMEATPETSLETMPEATLEPTPTDAG</sequence>
<dbReference type="Pfam" id="PF01476">
    <property type="entry name" value="LysM"/>
    <property type="match status" value="2"/>
</dbReference>
<protein>
    <submittedName>
        <fullName evidence="7">LysM peptidoglycan-binding domain-containing protein</fullName>
    </submittedName>
</protein>
<dbReference type="GO" id="GO:0000272">
    <property type="term" value="P:polysaccharide catabolic process"/>
    <property type="evidence" value="ECO:0007669"/>
    <property type="project" value="InterPro"/>
</dbReference>
<dbReference type="SMART" id="SM00257">
    <property type="entry name" value="LysM"/>
    <property type="match status" value="2"/>
</dbReference>
<feature type="region of interest" description="Disordered" evidence="4">
    <location>
        <begin position="209"/>
        <end position="240"/>
    </location>
</feature>
<dbReference type="PROSITE" id="PS51782">
    <property type="entry name" value="LYSM"/>
    <property type="match status" value="2"/>
</dbReference>
<accession>A0A7S8E5Y0</accession>
<reference evidence="7 8" key="1">
    <citation type="submission" date="2020-02" db="EMBL/GenBank/DDBJ databases">
        <authorList>
            <person name="Zheng R.K."/>
            <person name="Sun C.M."/>
        </authorList>
    </citation>
    <scope>NUCLEOTIDE SEQUENCE [LARGE SCALE GENOMIC DNA]</scope>
    <source>
        <strain evidence="8">rifampicinis</strain>
    </source>
</reference>
<dbReference type="Pfam" id="PF00150">
    <property type="entry name" value="Cellulase"/>
    <property type="match status" value="1"/>
</dbReference>
<dbReference type="InterPro" id="IPR036779">
    <property type="entry name" value="LysM_dom_sf"/>
</dbReference>
<dbReference type="KEGG" id="pmet:G4Y79_14740"/>
<dbReference type="Proteomes" id="UP000594468">
    <property type="component" value="Chromosome"/>
</dbReference>
<evidence type="ECO:0000313" key="8">
    <source>
        <dbReference type="Proteomes" id="UP000594468"/>
    </source>
</evidence>
<dbReference type="EMBL" id="CP062983">
    <property type="protein sequence ID" value="QPC80962.1"/>
    <property type="molecule type" value="Genomic_DNA"/>
</dbReference>
<dbReference type="Gene3D" id="3.20.20.80">
    <property type="entry name" value="Glycosidases"/>
    <property type="match status" value="1"/>
</dbReference>
<feature type="compositionally biased region" description="Low complexity" evidence="4">
    <location>
        <begin position="603"/>
        <end position="613"/>
    </location>
</feature>
<feature type="compositionally biased region" description="Acidic residues" evidence="4">
    <location>
        <begin position="27"/>
        <end position="76"/>
    </location>
</feature>
<dbReference type="RefSeq" id="WP_195169037.1">
    <property type="nucleotide sequence ID" value="NZ_CP062983.1"/>
</dbReference>
<dbReference type="SUPFAM" id="SSF54106">
    <property type="entry name" value="LysM domain"/>
    <property type="match status" value="2"/>
</dbReference>
<dbReference type="PANTHER" id="PTHR12631">
    <property type="entry name" value="ALPHA-L-IDURONIDASE"/>
    <property type="match status" value="1"/>
</dbReference>
<keyword evidence="8" id="KW-1185">Reference proteome</keyword>
<name>A0A7S8E5Y0_9CHLR</name>
<feature type="domain" description="LysM" evidence="6">
    <location>
        <begin position="88"/>
        <end position="132"/>
    </location>
</feature>
<dbReference type="AlphaFoldDB" id="A0A7S8E5Y0"/>
<evidence type="ECO:0000256" key="1">
    <source>
        <dbReference type="ARBA" id="ARBA00022801"/>
    </source>
</evidence>
<feature type="signal peptide" evidence="5">
    <location>
        <begin position="1"/>
        <end position="23"/>
    </location>
</feature>
<dbReference type="InterPro" id="IPR001547">
    <property type="entry name" value="Glyco_hydro_5"/>
</dbReference>
<comment type="similarity">
    <text evidence="3">Belongs to the glycosyl hydrolase 5 (cellulase A) family.</text>
</comment>
<feature type="compositionally biased region" description="Low complexity" evidence="4">
    <location>
        <begin position="211"/>
        <end position="222"/>
    </location>
</feature>
<feature type="domain" description="LysM" evidence="6">
    <location>
        <begin position="162"/>
        <end position="206"/>
    </location>
</feature>
<feature type="chain" id="PRO_5032304721" evidence="5">
    <location>
        <begin position="24"/>
        <end position="631"/>
    </location>
</feature>
<keyword evidence="2 3" id="KW-0326">Glycosidase</keyword>
<dbReference type="CDD" id="cd00118">
    <property type="entry name" value="LysM"/>
    <property type="match status" value="2"/>
</dbReference>
<evidence type="ECO:0000256" key="2">
    <source>
        <dbReference type="ARBA" id="ARBA00023295"/>
    </source>
</evidence>
<dbReference type="PANTHER" id="PTHR12631:SF10">
    <property type="entry name" value="BETA-XYLOSIDASE-LIKE PROTEIN-RELATED"/>
    <property type="match status" value="1"/>
</dbReference>
<organism evidence="7 8">
    <name type="scientific">Phototrophicus methaneseepsis</name>
    <dbReference type="NCBI Taxonomy" id="2710758"/>
    <lineage>
        <taxon>Bacteria</taxon>
        <taxon>Bacillati</taxon>
        <taxon>Chloroflexota</taxon>
        <taxon>Candidatus Thermofontia</taxon>
        <taxon>Phototrophicales</taxon>
        <taxon>Phototrophicaceae</taxon>
        <taxon>Phototrophicus</taxon>
    </lineage>
</organism>
<keyword evidence="1 3" id="KW-0378">Hydrolase</keyword>
<evidence type="ECO:0000256" key="3">
    <source>
        <dbReference type="RuleBase" id="RU361153"/>
    </source>
</evidence>
<feature type="region of interest" description="Disordered" evidence="4">
    <location>
        <begin position="594"/>
        <end position="631"/>
    </location>
</feature>
<dbReference type="InterPro" id="IPR018392">
    <property type="entry name" value="LysM"/>
</dbReference>
<evidence type="ECO:0000256" key="4">
    <source>
        <dbReference type="SAM" id="MobiDB-lite"/>
    </source>
</evidence>
<dbReference type="InterPro" id="IPR051923">
    <property type="entry name" value="Glycosyl_Hydrolase_39"/>
</dbReference>
<dbReference type="InterPro" id="IPR017853">
    <property type="entry name" value="GH"/>
</dbReference>
<dbReference type="GO" id="GO:0004553">
    <property type="term" value="F:hydrolase activity, hydrolyzing O-glycosyl compounds"/>
    <property type="evidence" value="ECO:0007669"/>
    <property type="project" value="InterPro"/>
</dbReference>
<dbReference type="Gene3D" id="3.10.350.10">
    <property type="entry name" value="LysM domain"/>
    <property type="match status" value="2"/>
</dbReference>
<evidence type="ECO:0000256" key="5">
    <source>
        <dbReference type="SAM" id="SignalP"/>
    </source>
</evidence>